<evidence type="ECO:0000313" key="18">
    <source>
        <dbReference type="Proteomes" id="UP000002026"/>
    </source>
</evidence>
<dbReference type="SFLD" id="SFLDS00029">
    <property type="entry name" value="Radical_SAM"/>
    <property type="match status" value="1"/>
</dbReference>
<name>C7N4M5_SLAHD</name>
<evidence type="ECO:0000256" key="6">
    <source>
        <dbReference type="ARBA" id="ARBA00022679"/>
    </source>
</evidence>
<dbReference type="SUPFAM" id="SSF102114">
    <property type="entry name" value="Radical SAM enzymes"/>
    <property type="match status" value="1"/>
</dbReference>
<dbReference type="GO" id="GO:0046872">
    <property type="term" value="F:metal ion binding"/>
    <property type="evidence" value="ECO:0007669"/>
    <property type="project" value="UniProtKB-KW"/>
</dbReference>
<keyword evidence="12" id="KW-0411">Iron-sulfur</keyword>
<dbReference type="PANTHER" id="PTHR11135:SF2">
    <property type="entry name" value="ELONGATOR COMPLEX PROTEIN 3"/>
    <property type="match status" value="1"/>
</dbReference>
<evidence type="ECO:0000313" key="17">
    <source>
        <dbReference type="EMBL" id="ACV21860.1"/>
    </source>
</evidence>
<keyword evidence="5" id="KW-0820">tRNA-binding</keyword>
<reference evidence="17 18" key="1">
    <citation type="journal article" date="2009" name="Stand. Genomic Sci.">
        <title>Complete genome sequence of Slackia heliotrinireducens type strain (RHS 1).</title>
        <authorList>
            <person name="Pukall R."/>
            <person name="Lapidus A."/>
            <person name="Nolan M."/>
            <person name="Copeland A."/>
            <person name="Glavina Del Rio T."/>
            <person name="Lucas S."/>
            <person name="Chen F."/>
            <person name="Tice H."/>
            <person name="Cheng J.F."/>
            <person name="Chertkov O."/>
            <person name="Bruce D."/>
            <person name="Goodwin L."/>
            <person name="Kuske C."/>
            <person name="Brettin T."/>
            <person name="Detter J.C."/>
            <person name="Han C."/>
            <person name="Pitluck S."/>
            <person name="Pati A."/>
            <person name="Mavrommatis K."/>
            <person name="Ivanova N."/>
            <person name="Ovchinnikova G."/>
            <person name="Chen A."/>
            <person name="Palaniappan K."/>
            <person name="Schneider S."/>
            <person name="Rohde M."/>
            <person name="Chain P."/>
            <person name="D'haeseleer P."/>
            <person name="Goker M."/>
            <person name="Bristow J."/>
            <person name="Eisen J.A."/>
            <person name="Markowitz V."/>
            <person name="Kyrpides N.C."/>
            <person name="Klenk H.P."/>
            <person name="Hugenholtz P."/>
        </authorList>
    </citation>
    <scope>NUCLEOTIDE SEQUENCE [LARGE SCALE GENOMIC DNA]</scope>
    <source>
        <strain evidence="18">ATCC 29202 / DSM 20476 / NCTC 11029 / RHS 1</strain>
    </source>
</reference>
<evidence type="ECO:0000256" key="14">
    <source>
        <dbReference type="ARBA" id="ARBA00044771"/>
    </source>
</evidence>
<dbReference type="InterPro" id="IPR039661">
    <property type="entry name" value="ELP3"/>
</dbReference>
<dbReference type="Pfam" id="PF16199">
    <property type="entry name" value="Radical_SAM_C"/>
    <property type="match status" value="1"/>
</dbReference>
<dbReference type="GO" id="GO:0051539">
    <property type="term" value="F:4 iron, 4 sulfur cluster binding"/>
    <property type="evidence" value="ECO:0007669"/>
    <property type="project" value="UniProtKB-KW"/>
</dbReference>
<dbReference type="PANTHER" id="PTHR11135">
    <property type="entry name" value="HISTONE ACETYLTRANSFERASE-RELATED"/>
    <property type="match status" value="1"/>
</dbReference>
<dbReference type="InterPro" id="IPR016181">
    <property type="entry name" value="Acyl_CoA_acyltransferase"/>
</dbReference>
<keyword evidence="7" id="KW-0949">S-adenosyl-L-methionine</keyword>
<evidence type="ECO:0000256" key="2">
    <source>
        <dbReference type="ARBA" id="ARBA00005217"/>
    </source>
</evidence>
<keyword evidence="6 17" id="KW-0808">Transferase</keyword>
<dbReference type="AlphaFoldDB" id="C7N4M5"/>
<comment type="pathway">
    <text evidence="2">tRNA modification.</text>
</comment>
<evidence type="ECO:0000256" key="4">
    <source>
        <dbReference type="ARBA" id="ARBA00022485"/>
    </source>
</evidence>
<evidence type="ECO:0000256" key="1">
    <source>
        <dbReference type="ARBA" id="ARBA00001966"/>
    </source>
</evidence>
<comment type="cofactor">
    <cofactor evidence="1">
        <name>[4Fe-4S] cluster</name>
        <dbReference type="ChEBI" id="CHEBI:49883"/>
    </cofactor>
</comment>
<keyword evidence="11" id="KW-0408">Iron</keyword>
<dbReference type="STRING" id="471855.Shel_08040"/>
<dbReference type="InterPro" id="IPR006638">
    <property type="entry name" value="Elp3/MiaA/NifB-like_rSAM"/>
</dbReference>
<dbReference type="KEGG" id="shi:Shel_08040"/>
<evidence type="ECO:0000256" key="7">
    <source>
        <dbReference type="ARBA" id="ARBA00022691"/>
    </source>
</evidence>
<dbReference type="InterPro" id="IPR058240">
    <property type="entry name" value="rSAM_sf"/>
</dbReference>
<dbReference type="eggNOG" id="COG1243">
    <property type="taxonomic scope" value="Bacteria"/>
</dbReference>
<evidence type="ECO:0000256" key="12">
    <source>
        <dbReference type="ARBA" id="ARBA00023014"/>
    </source>
</evidence>
<evidence type="ECO:0000256" key="13">
    <source>
        <dbReference type="ARBA" id="ARBA00023315"/>
    </source>
</evidence>
<dbReference type="PROSITE" id="PS51186">
    <property type="entry name" value="GNAT"/>
    <property type="match status" value="1"/>
</dbReference>
<protein>
    <recommendedName>
        <fullName evidence="14">tRNA carboxymethyluridine synthase</fullName>
        <ecNumber evidence="14">2.3.1.311</ecNumber>
    </recommendedName>
</protein>
<dbReference type="SFLD" id="SFLDF00344">
    <property type="entry name" value="ELP3-like"/>
    <property type="match status" value="1"/>
</dbReference>
<evidence type="ECO:0000256" key="10">
    <source>
        <dbReference type="ARBA" id="ARBA00022884"/>
    </source>
</evidence>
<dbReference type="HOGENOM" id="CLU_025983_2_0_11"/>
<dbReference type="EMBL" id="CP001684">
    <property type="protein sequence ID" value="ACV21860.1"/>
    <property type="molecule type" value="Genomic_DNA"/>
</dbReference>
<comment type="catalytic activity">
    <reaction evidence="15">
        <text>uridine(34) in tRNA + acetyl-CoA + S-adenosyl-L-methionine + H2O = 5-(carboxymethyl)uridine(34) in tRNA + 5'-deoxyadenosine + L-methionine + CoA + 2 H(+)</text>
        <dbReference type="Rhea" id="RHEA:61020"/>
        <dbReference type="Rhea" id="RHEA-COMP:10407"/>
        <dbReference type="Rhea" id="RHEA-COMP:11727"/>
        <dbReference type="ChEBI" id="CHEBI:15377"/>
        <dbReference type="ChEBI" id="CHEBI:15378"/>
        <dbReference type="ChEBI" id="CHEBI:17319"/>
        <dbReference type="ChEBI" id="CHEBI:57287"/>
        <dbReference type="ChEBI" id="CHEBI:57288"/>
        <dbReference type="ChEBI" id="CHEBI:57844"/>
        <dbReference type="ChEBI" id="CHEBI:59789"/>
        <dbReference type="ChEBI" id="CHEBI:65315"/>
        <dbReference type="ChEBI" id="CHEBI:74882"/>
        <dbReference type="EC" id="2.3.1.311"/>
    </reaction>
    <physiologicalReaction direction="left-to-right" evidence="15">
        <dbReference type="Rhea" id="RHEA:61021"/>
    </physiologicalReaction>
</comment>
<evidence type="ECO:0000256" key="8">
    <source>
        <dbReference type="ARBA" id="ARBA00022694"/>
    </source>
</evidence>
<dbReference type="InterPro" id="IPR032432">
    <property type="entry name" value="Radical_SAM_C"/>
</dbReference>
<dbReference type="SUPFAM" id="SSF55729">
    <property type="entry name" value="Acyl-CoA N-acyltransferases (Nat)"/>
    <property type="match status" value="1"/>
</dbReference>
<sequence length="598" mass="68166">MDILETLRLCDEPLSSEELERFIRKHNQNIKRNEDHFSKKKVLAFYRKTKANDPDRWASWNIDPALEDRLERTLRLKPRRTASGVATVTVMAKPWPCSSNCLYCPNDLKMPKSYLSDEPVCQRAERSWFDPYLQMTSRIRALTGMGHVTDKVEVIILGGTWCDYPQEYQTWFVCELFRALNDGDAAEAHAKERRAWYRSTGLSNDRDRLKSIAAPLQEQVNDGRLTFNQAFHKLYDENPAWQRIASMQKASMEELERQHRINENAAHRVVGLVVETRPDTITPESLRLIRRMGATKIQMGIQSLDGDILRKNLRVSSATDTRHAFELVRLYGFKIHAHIMVNLYGSSPEQDKHEYLAFTRDEAYKPDEVKLYPCMLVDGTGLKKHYLNGSWAPYSDEELLDVLVQDTLATPPYTRISRMIRDISAHDIMAGNKHGNLRQLVEQMVAKTGEPVHEIRYREINNADMDDDTVHLEDVAYTTRVSDEHFLQWVTPSGAIAGFLRLSLPHAEYVQEHADELAVLPGEAMIREVHVYGKVSGIGTAGTAAQHRGLGKKLVARACDIASDAGFSAINVISAVGTREYYRKQGFSDNGLYLTKAL</sequence>
<evidence type="ECO:0000256" key="5">
    <source>
        <dbReference type="ARBA" id="ARBA00022555"/>
    </source>
</evidence>
<dbReference type="GO" id="GO:0002926">
    <property type="term" value="P:tRNA wobble base 5-methoxycarbonylmethyl-2-thiouridinylation"/>
    <property type="evidence" value="ECO:0007669"/>
    <property type="project" value="TreeGrafter"/>
</dbReference>
<feature type="domain" description="N-acetyltransferase" evidence="16">
    <location>
        <begin position="455"/>
        <end position="598"/>
    </location>
</feature>
<keyword evidence="9" id="KW-0479">Metal-binding</keyword>
<dbReference type="CDD" id="cd01335">
    <property type="entry name" value="Radical_SAM"/>
    <property type="match status" value="1"/>
</dbReference>
<keyword evidence="8" id="KW-0819">tRNA processing</keyword>
<dbReference type="InterPro" id="IPR007197">
    <property type="entry name" value="rSAM"/>
</dbReference>
<evidence type="ECO:0000259" key="16">
    <source>
        <dbReference type="PROSITE" id="PS51186"/>
    </source>
</evidence>
<gene>
    <name evidence="17" type="ordered locus">Shel_08040</name>
</gene>
<organism evidence="17 18">
    <name type="scientific">Slackia heliotrinireducens (strain ATCC 29202 / DSM 20476 / NCTC 11029 / RHS 1)</name>
    <name type="common">Peptococcus heliotrinreducens</name>
    <dbReference type="NCBI Taxonomy" id="471855"/>
    <lineage>
        <taxon>Bacteria</taxon>
        <taxon>Bacillati</taxon>
        <taxon>Actinomycetota</taxon>
        <taxon>Coriobacteriia</taxon>
        <taxon>Eggerthellales</taxon>
        <taxon>Eggerthellaceae</taxon>
        <taxon>Slackia</taxon>
    </lineage>
</organism>
<dbReference type="GO" id="GO:0000049">
    <property type="term" value="F:tRNA binding"/>
    <property type="evidence" value="ECO:0007669"/>
    <property type="project" value="UniProtKB-KW"/>
</dbReference>
<dbReference type="SMART" id="SM00729">
    <property type="entry name" value="Elp3"/>
    <property type="match status" value="1"/>
</dbReference>
<evidence type="ECO:0000256" key="11">
    <source>
        <dbReference type="ARBA" id="ARBA00023004"/>
    </source>
</evidence>
<comment type="similarity">
    <text evidence="3">Belongs to the ELP3 family.</text>
</comment>
<keyword evidence="10" id="KW-0694">RNA-binding</keyword>
<dbReference type="GO" id="GO:0106261">
    <property type="term" value="F:tRNA uridine(34) acetyltransferase activity"/>
    <property type="evidence" value="ECO:0007669"/>
    <property type="project" value="UniProtKB-EC"/>
</dbReference>
<dbReference type="EC" id="2.3.1.311" evidence="14"/>
<evidence type="ECO:0000256" key="9">
    <source>
        <dbReference type="ARBA" id="ARBA00022723"/>
    </source>
</evidence>
<evidence type="ECO:0000256" key="15">
    <source>
        <dbReference type="ARBA" id="ARBA00047372"/>
    </source>
</evidence>
<proteinExistence type="inferred from homology"/>
<keyword evidence="4" id="KW-0004">4Fe-4S</keyword>
<dbReference type="InterPro" id="IPR000182">
    <property type="entry name" value="GNAT_dom"/>
</dbReference>
<evidence type="ECO:0000256" key="3">
    <source>
        <dbReference type="ARBA" id="ARBA00005494"/>
    </source>
</evidence>
<dbReference type="Gene3D" id="3.40.630.30">
    <property type="match status" value="1"/>
</dbReference>
<dbReference type="Proteomes" id="UP000002026">
    <property type="component" value="Chromosome"/>
</dbReference>
<dbReference type="NCBIfam" id="TIGR01211">
    <property type="entry name" value="ELP3"/>
    <property type="match status" value="1"/>
</dbReference>
<keyword evidence="13" id="KW-0012">Acyltransferase</keyword>
<keyword evidence="18" id="KW-1185">Reference proteome</keyword>
<dbReference type="GO" id="GO:0033588">
    <property type="term" value="C:elongator holoenzyme complex"/>
    <property type="evidence" value="ECO:0007669"/>
    <property type="project" value="TreeGrafter"/>
</dbReference>
<dbReference type="GO" id="GO:0005737">
    <property type="term" value="C:cytoplasm"/>
    <property type="evidence" value="ECO:0007669"/>
    <property type="project" value="TreeGrafter"/>
</dbReference>
<dbReference type="SFLD" id="SFLDG01086">
    <property type="entry name" value="elongater_protein-like"/>
    <property type="match status" value="1"/>
</dbReference>
<accession>C7N4M5</accession>
<dbReference type="InterPro" id="IPR034687">
    <property type="entry name" value="ELP3-like"/>
</dbReference>